<keyword evidence="3" id="KW-1185">Reference proteome</keyword>
<feature type="transmembrane region" description="Helical" evidence="1">
    <location>
        <begin position="39"/>
        <end position="59"/>
    </location>
</feature>
<evidence type="ECO:0000313" key="2">
    <source>
        <dbReference type="EMBL" id="TDR27845.1"/>
    </source>
</evidence>
<dbReference type="AlphaFoldDB" id="A0A4R6Y487"/>
<name>A0A4R6Y487_9BURK</name>
<protein>
    <submittedName>
        <fullName evidence="2">Uncharacterized protein</fullName>
    </submittedName>
</protein>
<evidence type="ECO:0000256" key="1">
    <source>
        <dbReference type="SAM" id="Phobius"/>
    </source>
</evidence>
<keyword evidence="1" id="KW-1133">Transmembrane helix</keyword>
<evidence type="ECO:0000313" key="3">
    <source>
        <dbReference type="Proteomes" id="UP000294480"/>
    </source>
</evidence>
<proteinExistence type="predicted"/>
<dbReference type="EMBL" id="SNZE01000037">
    <property type="protein sequence ID" value="TDR27845.1"/>
    <property type="molecule type" value="Genomic_DNA"/>
</dbReference>
<gene>
    <name evidence="2" type="ORF">DFR44_13717</name>
</gene>
<keyword evidence="1" id="KW-0812">Transmembrane</keyword>
<keyword evidence="1" id="KW-0472">Membrane</keyword>
<organism evidence="2 3">
    <name type="scientific">Hydromonas duriensis</name>
    <dbReference type="NCBI Taxonomy" id="1527608"/>
    <lineage>
        <taxon>Bacteria</taxon>
        <taxon>Pseudomonadati</taxon>
        <taxon>Pseudomonadota</taxon>
        <taxon>Betaproteobacteria</taxon>
        <taxon>Burkholderiales</taxon>
        <taxon>Burkholderiaceae</taxon>
        <taxon>Hydromonas</taxon>
    </lineage>
</organism>
<reference evidence="2 3" key="1">
    <citation type="submission" date="2019-03" db="EMBL/GenBank/DDBJ databases">
        <title>Genomic Encyclopedia of Type Strains, Phase IV (KMG-IV): sequencing the most valuable type-strain genomes for metagenomic binning, comparative biology and taxonomic classification.</title>
        <authorList>
            <person name="Goeker M."/>
        </authorList>
    </citation>
    <scope>NUCLEOTIDE SEQUENCE [LARGE SCALE GENOMIC DNA]</scope>
    <source>
        <strain evidence="2 3">DSM 102852</strain>
    </source>
</reference>
<accession>A0A4R6Y487</accession>
<dbReference type="Proteomes" id="UP000294480">
    <property type="component" value="Unassembled WGS sequence"/>
</dbReference>
<sequence>MNAAVANGLHHRYKRVRLINVMRGAAVIKRLFKLPRMRIDLLALAIGGFPPSAITINFFGKVLRI</sequence>
<comment type="caution">
    <text evidence="2">The sequence shown here is derived from an EMBL/GenBank/DDBJ whole genome shotgun (WGS) entry which is preliminary data.</text>
</comment>